<dbReference type="Gene3D" id="1.10.10.60">
    <property type="entry name" value="Homeodomain-like"/>
    <property type="match status" value="2"/>
</dbReference>
<feature type="domain" description="HTH araC/xylS-type" evidence="4">
    <location>
        <begin position="194"/>
        <end position="292"/>
    </location>
</feature>
<dbReference type="RefSeq" id="WP_190931788.1">
    <property type="nucleotide sequence ID" value="NZ_JACXJA010000053.1"/>
</dbReference>
<dbReference type="GO" id="GO:0043565">
    <property type="term" value="F:sequence-specific DNA binding"/>
    <property type="evidence" value="ECO:0007669"/>
    <property type="project" value="InterPro"/>
</dbReference>
<accession>A0A927CI55</accession>
<organism evidence="5 6">
    <name type="scientific">Paenibacillus oceani</name>
    <dbReference type="NCBI Taxonomy" id="2772510"/>
    <lineage>
        <taxon>Bacteria</taxon>
        <taxon>Bacillati</taxon>
        <taxon>Bacillota</taxon>
        <taxon>Bacilli</taxon>
        <taxon>Bacillales</taxon>
        <taxon>Paenibacillaceae</taxon>
        <taxon>Paenibacillus</taxon>
    </lineage>
</organism>
<dbReference type="Proteomes" id="UP000639396">
    <property type="component" value="Unassembled WGS sequence"/>
</dbReference>
<dbReference type="SMART" id="SM00342">
    <property type="entry name" value="HTH_ARAC"/>
    <property type="match status" value="1"/>
</dbReference>
<dbReference type="GO" id="GO:0003700">
    <property type="term" value="F:DNA-binding transcription factor activity"/>
    <property type="evidence" value="ECO:0007669"/>
    <property type="project" value="InterPro"/>
</dbReference>
<dbReference type="InterPro" id="IPR037923">
    <property type="entry name" value="HTH-like"/>
</dbReference>
<dbReference type="Pfam" id="PF12833">
    <property type="entry name" value="HTH_18"/>
    <property type="match status" value="1"/>
</dbReference>
<evidence type="ECO:0000256" key="2">
    <source>
        <dbReference type="ARBA" id="ARBA00023125"/>
    </source>
</evidence>
<sequence length="296" mass="34518">MTRFHNADYLESADFPFHTGPYVLKANQVVEPHSHEFIEFVYIAEGSGYHEYRGDRYPLREGDVFIIEPDAEHAYQVASGGSLLVYNILFHASFLENELQTLSLVTPFVDFFYVEPFLRKSVQFQSHLTLDTHQRIEMKLLLDRLTAEYKDKKLGYRILVKTRLIELFVYLSRCYELQLHRPMTAMASESKVMERVCEFIELHHSSPLSLAQVSQMCGMSQSAFITKFKQYNGKTFIEYRNEIRIRIAKELLAGTDGKILHIAQEVGFDDLSFFNKLFKQLEGVSPGKYRQQIRRS</sequence>
<keyword evidence="6" id="KW-1185">Reference proteome</keyword>
<dbReference type="Gene3D" id="2.60.120.10">
    <property type="entry name" value="Jelly Rolls"/>
    <property type="match status" value="1"/>
</dbReference>
<protein>
    <submittedName>
        <fullName evidence="5">Helix-turn-helix transcriptional regulator</fullName>
    </submittedName>
</protein>
<dbReference type="PRINTS" id="PR00032">
    <property type="entry name" value="HTHARAC"/>
</dbReference>
<name>A0A927CI55_9BACL</name>
<reference evidence="5" key="1">
    <citation type="submission" date="2020-09" db="EMBL/GenBank/DDBJ databases">
        <title>A novel bacterium of genus Paenibacillus, isolated from South China Sea.</title>
        <authorList>
            <person name="Huang H."/>
            <person name="Mo K."/>
            <person name="Hu Y."/>
        </authorList>
    </citation>
    <scope>NUCLEOTIDE SEQUENCE</scope>
    <source>
        <strain evidence="5">IB182363</strain>
    </source>
</reference>
<dbReference type="PANTHER" id="PTHR43280">
    <property type="entry name" value="ARAC-FAMILY TRANSCRIPTIONAL REGULATOR"/>
    <property type="match status" value="1"/>
</dbReference>
<keyword evidence="2" id="KW-0238">DNA-binding</keyword>
<keyword evidence="1" id="KW-0805">Transcription regulation</keyword>
<dbReference type="SUPFAM" id="SSF51215">
    <property type="entry name" value="Regulatory protein AraC"/>
    <property type="match status" value="1"/>
</dbReference>
<evidence type="ECO:0000259" key="4">
    <source>
        <dbReference type="PROSITE" id="PS01124"/>
    </source>
</evidence>
<evidence type="ECO:0000313" key="5">
    <source>
        <dbReference type="EMBL" id="MBD2866170.1"/>
    </source>
</evidence>
<evidence type="ECO:0000256" key="1">
    <source>
        <dbReference type="ARBA" id="ARBA00023015"/>
    </source>
</evidence>
<dbReference type="PROSITE" id="PS01124">
    <property type="entry name" value="HTH_ARAC_FAMILY_2"/>
    <property type="match status" value="1"/>
</dbReference>
<dbReference type="InterPro" id="IPR014710">
    <property type="entry name" value="RmlC-like_jellyroll"/>
</dbReference>
<dbReference type="InterPro" id="IPR018060">
    <property type="entry name" value="HTH_AraC"/>
</dbReference>
<evidence type="ECO:0000256" key="3">
    <source>
        <dbReference type="ARBA" id="ARBA00023163"/>
    </source>
</evidence>
<comment type="caution">
    <text evidence="5">The sequence shown here is derived from an EMBL/GenBank/DDBJ whole genome shotgun (WGS) entry which is preliminary data.</text>
</comment>
<dbReference type="EMBL" id="JACXJA010000053">
    <property type="protein sequence ID" value="MBD2866170.1"/>
    <property type="molecule type" value="Genomic_DNA"/>
</dbReference>
<evidence type="ECO:0000313" key="6">
    <source>
        <dbReference type="Proteomes" id="UP000639396"/>
    </source>
</evidence>
<dbReference type="InterPro" id="IPR020449">
    <property type="entry name" value="Tscrpt_reg_AraC-type_HTH"/>
</dbReference>
<keyword evidence="3" id="KW-0804">Transcription</keyword>
<dbReference type="SUPFAM" id="SSF46689">
    <property type="entry name" value="Homeodomain-like"/>
    <property type="match status" value="2"/>
</dbReference>
<gene>
    <name evidence="5" type="ORF">IDH45_29770</name>
</gene>
<dbReference type="AlphaFoldDB" id="A0A927CI55"/>
<dbReference type="InterPro" id="IPR003313">
    <property type="entry name" value="AraC-bd"/>
</dbReference>
<dbReference type="InterPro" id="IPR009057">
    <property type="entry name" value="Homeodomain-like_sf"/>
</dbReference>
<dbReference type="PANTHER" id="PTHR43280:SF28">
    <property type="entry name" value="HTH-TYPE TRANSCRIPTIONAL ACTIVATOR RHAS"/>
    <property type="match status" value="1"/>
</dbReference>
<proteinExistence type="predicted"/>
<dbReference type="Pfam" id="PF02311">
    <property type="entry name" value="AraC_binding"/>
    <property type="match status" value="1"/>
</dbReference>